<proteinExistence type="predicted"/>
<dbReference type="VEuPathDB" id="FungiDB:EYZ11_007631"/>
<name>A0A5M9MC53_9EURO</name>
<organism evidence="1 2">
    <name type="scientific">Aspergillus tanneri</name>
    <dbReference type="NCBI Taxonomy" id="1220188"/>
    <lineage>
        <taxon>Eukaryota</taxon>
        <taxon>Fungi</taxon>
        <taxon>Dikarya</taxon>
        <taxon>Ascomycota</taxon>
        <taxon>Pezizomycotina</taxon>
        <taxon>Eurotiomycetes</taxon>
        <taxon>Eurotiomycetidae</taxon>
        <taxon>Eurotiales</taxon>
        <taxon>Aspergillaceae</taxon>
        <taxon>Aspergillus</taxon>
        <taxon>Aspergillus subgen. Circumdati</taxon>
    </lineage>
</organism>
<dbReference type="AlphaFoldDB" id="A0A5M9MC53"/>
<protein>
    <recommendedName>
        <fullName evidence="3">Aminoglycoside phosphotransferase domain-containing protein</fullName>
    </recommendedName>
</protein>
<dbReference type="GeneID" id="54334169"/>
<evidence type="ECO:0000313" key="1">
    <source>
        <dbReference type="EMBL" id="KAA8642523.1"/>
    </source>
</evidence>
<dbReference type="RefSeq" id="XP_033421885.1">
    <property type="nucleotide sequence ID" value="XM_033576030.1"/>
</dbReference>
<reference evidence="1 2" key="1">
    <citation type="submission" date="2019-08" db="EMBL/GenBank/DDBJ databases">
        <title>The genome sequence of a newly discovered highly antifungal drug resistant Aspergillus species, Aspergillus tanneri NIH 1004.</title>
        <authorList>
            <person name="Mounaud S."/>
            <person name="Singh I."/>
            <person name="Joardar V."/>
            <person name="Pakala S."/>
            <person name="Pakala S."/>
            <person name="Venepally P."/>
            <person name="Chung J.K."/>
            <person name="Losada L."/>
            <person name="Nierman W.C."/>
        </authorList>
    </citation>
    <scope>NUCLEOTIDE SEQUENCE [LARGE SCALE GENOMIC DNA]</scope>
    <source>
        <strain evidence="1 2">NIH1004</strain>
    </source>
</reference>
<gene>
    <name evidence="1" type="ORF">ATNIH1004_011468</name>
</gene>
<accession>A0A5M9MC53</accession>
<dbReference type="EMBL" id="QUQM01000008">
    <property type="protein sequence ID" value="KAA8642523.1"/>
    <property type="molecule type" value="Genomic_DNA"/>
</dbReference>
<evidence type="ECO:0008006" key="3">
    <source>
        <dbReference type="Google" id="ProtNLM"/>
    </source>
</evidence>
<dbReference type="VEuPathDB" id="FungiDB:EYZ11_005118"/>
<comment type="caution">
    <text evidence="1">The sequence shown here is derived from an EMBL/GenBank/DDBJ whole genome shotgun (WGS) entry which is preliminary data.</text>
</comment>
<dbReference type="Proteomes" id="UP000324241">
    <property type="component" value="Unassembled WGS sequence"/>
</dbReference>
<evidence type="ECO:0000313" key="2">
    <source>
        <dbReference type="Proteomes" id="UP000324241"/>
    </source>
</evidence>
<dbReference type="OrthoDB" id="5412996at2759"/>
<sequence length="182" mass="21440">MNQRNDAIDSAEDCRRKLVARYLFHKLAREHRLTKQWASFDKGLFKLWCDDFRPANILMDEGLKIAGVRLSGPMQDSWESGDFWIAYAARNNFAFDLIYWHKIDQLFFQPTSSSIDDVWKQRLDFLELEERADIAEALNGQTQLNKFEQWFREDETVINIAQDLTGYDDTDTDARIGENFDL</sequence>